<evidence type="ECO:0000313" key="2">
    <source>
        <dbReference type="Proteomes" id="UP001629113"/>
    </source>
</evidence>
<gene>
    <name evidence="1" type="ORF">PVAG01_10383</name>
</gene>
<sequence>MTSLPSPRIFLTNLLNTLSTIPAPPTDDITTTTTTNPLKNLRSQHRALLSTLHVLFPPPMLLQSLDLLDRHLVTRLIPGPPASESPGGKSIVVYQIRSSQQPRSRFNHGVSSSTNTPVYTVRLRAWNCTCAAFTFSAFPGSSAAFTPELVHGDGVPEVTRAGDDEGSWEFGGLSSDGSNSDENLPCCKHLLACLLAEKWEAVLGAYVNVREISLDEMAGVAGEN</sequence>
<comment type="caution">
    <text evidence="1">The sequence shown here is derived from an EMBL/GenBank/DDBJ whole genome shotgun (WGS) entry which is preliminary data.</text>
</comment>
<evidence type="ECO:0008006" key="3">
    <source>
        <dbReference type="Google" id="ProtNLM"/>
    </source>
</evidence>
<keyword evidence="2" id="KW-1185">Reference proteome</keyword>
<organism evidence="1 2">
    <name type="scientific">Phlyctema vagabunda</name>
    <dbReference type="NCBI Taxonomy" id="108571"/>
    <lineage>
        <taxon>Eukaryota</taxon>
        <taxon>Fungi</taxon>
        <taxon>Dikarya</taxon>
        <taxon>Ascomycota</taxon>
        <taxon>Pezizomycotina</taxon>
        <taxon>Leotiomycetes</taxon>
        <taxon>Helotiales</taxon>
        <taxon>Dermateaceae</taxon>
        <taxon>Phlyctema</taxon>
    </lineage>
</organism>
<protein>
    <recommendedName>
        <fullName evidence="3">SWIM-type domain-containing protein</fullName>
    </recommendedName>
</protein>
<accession>A0ABR4P5S1</accession>
<dbReference type="EMBL" id="JBFCZG010000009">
    <property type="protein sequence ID" value="KAL3418667.1"/>
    <property type="molecule type" value="Genomic_DNA"/>
</dbReference>
<proteinExistence type="predicted"/>
<dbReference type="Proteomes" id="UP001629113">
    <property type="component" value="Unassembled WGS sequence"/>
</dbReference>
<reference evidence="1 2" key="1">
    <citation type="submission" date="2024-06" db="EMBL/GenBank/DDBJ databases">
        <title>Complete genome of Phlyctema vagabunda strain 19-DSS-EL-015.</title>
        <authorList>
            <person name="Fiorenzani C."/>
        </authorList>
    </citation>
    <scope>NUCLEOTIDE SEQUENCE [LARGE SCALE GENOMIC DNA]</scope>
    <source>
        <strain evidence="1 2">19-DSS-EL-015</strain>
    </source>
</reference>
<evidence type="ECO:0000313" key="1">
    <source>
        <dbReference type="EMBL" id="KAL3418667.1"/>
    </source>
</evidence>
<name>A0ABR4P5S1_9HELO</name>